<comment type="caution">
    <text evidence="1">The sequence shown here is derived from an EMBL/GenBank/DDBJ whole genome shotgun (WGS) entry which is preliminary data.</text>
</comment>
<proteinExistence type="predicted"/>
<evidence type="ECO:0000313" key="2">
    <source>
        <dbReference type="Proteomes" id="UP000831701"/>
    </source>
</evidence>
<evidence type="ECO:0000313" key="1">
    <source>
        <dbReference type="EMBL" id="KAI3358279.1"/>
    </source>
</evidence>
<dbReference type="Proteomes" id="UP000831701">
    <property type="component" value="Chromosome 18"/>
</dbReference>
<name>A0ACB8VRU6_9TELE</name>
<reference evidence="1" key="1">
    <citation type="submission" date="2022-04" db="EMBL/GenBank/DDBJ databases">
        <title>Jade perch genome.</title>
        <authorList>
            <person name="Chao B."/>
        </authorList>
    </citation>
    <scope>NUCLEOTIDE SEQUENCE</scope>
    <source>
        <strain evidence="1">CB-2022</strain>
    </source>
</reference>
<organism evidence="1 2">
    <name type="scientific">Scortum barcoo</name>
    <name type="common">barcoo grunter</name>
    <dbReference type="NCBI Taxonomy" id="214431"/>
    <lineage>
        <taxon>Eukaryota</taxon>
        <taxon>Metazoa</taxon>
        <taxon>Chordata</taxon>
        <taxon>Craniata</taxon>
        <taxon>Vertebrata</taxon>
        <taxon>Euteleostomi</taxon>
        <taxon>Actinopterygii</taxon>
        <taxon>Neopterygii</taxon>
        <taxon>Teleostei</taxon>
        <taxon>Neoteleostei</taxon>
        <taxon>Acanthomorphata</taxon>
        <taxon>Eupercaria</taxon>
        <taxon>Centrarchiformes</taxon>
        <taxon>Terapontoidei</taxon>
        <taxon>Terapontidae</taxon>
        <taxon>Scortum</taxon>
    </lineage>
</organism>
<protein>
    <submittedName>
        <fullName evidence="1">Uncharacterized protein</fullName>
    </submittedName>
</protein>
<dbReference type="EMBL" id="CM041548">
    <property type="protein sequence ID" value="KAI3358279.1"/>
    <property type="molecule type" value="Genomic_DNA"/>
</dbReference>
<gene>
    <name evidence="1" type="ORF">L3Q82_003277</name>
</gene>
<accession>A0ACB8VRU6</accession>
<sequence length="429" mass="46963">MRGGGRAGCRRGGRPRQREVGRSDEQCRGPVPGPGGEGELGHRDRRQLYMILKNRDEELNLRLHVRVEDFDYVIFATSAAMKCFGCGKEGHTVRACPDRGEPAPPGVGGASGAADRPGAADHRGAGERSGVTSWPGQSGVREQVELNGSAVDNNAQTGAEEKSNSEDEVEKKQGQKKVICSLLSDTGQELTEPGQIRRRAVEFYSSLYTSEYKEEDELFEGFCSELPQVSEWTNSQLEKPLQMQELQAALQNMQGRKSPGIDGLTVEFFKAFWDILANDILDVFNENYKLLSKALANRLKEAMEQVIHLDQTYCVPGRSSDQEKAFDRVEHNFLWKVMERFGFSAGFTAKIKGYFSRGRGGGGGGQSGVMPVVSSQEELEKLTRRHAVKVLPQAGCSVEEVGSAVGEVVGFESIKSASRMNSAVVNFSG</sequence>
<keyword evidence="2" id="KW-1185">Reference proteome</keyword>